<dbReference type="Proteomes" id="UP000249754">
    <property type="component" value="Unassembled WGS sequence"/>
</dbReference>
<proteinExistence type="predicted"/>
<dbReference type="EMBL" id="QLLR01000001">
    <property type="protein sequence ID" value="RAJ36935.1"/>
    <property type="molecule type" value="Genomic_DNA"/>
</dbReference>
<evidence type="ECO:0000313" key="2">
    <source>
        <dbReference type="Proteomes" id="UP000249754"/>
    </source>
</evidence>
<organism evidence="1 2">
    <name type="scientific">Pedobacter cryoconitis</name>
    <dbReference type="NCBI Taxonomy" id="188932"/>
    <lineage>
        <taxon>Bacteria</taxon>
        <taxon>Pseudomonadati</taxon>
        <taxon>Bacteroidota</taxon>
        <taxon>Sphingobacteriia</taxon>
        <taxon>Sphingobacteriales</taxon>
        <taxon>Sphingobacteriaceae</taxon>
        <taxon>Pedobacter</taxon>
    </lineage>
</organism>
<gene>
    <name evidence="1" type="ORF">LY11_00010</name>
</gene>
<name>A0A327T989_9SPHI</name>
<dbReference type="RefSeq" id="WP_262510903.1">
    <property type="nucleotide sequence ID" value="NZ_QLLR01000001.1"/>
</dbReference>
<sequence>MSYYPPKAEVTPNTVFLSIIDESFKLKTYPMYITGTGIDGYFKN</sequence>
<comment type="caution">
    <text evidence="1">The sequence shown here is derived from an EMBL/GenBank/DDBJ whole genome shotgun (WGS) entry which is preliminary data.</text>
</comment>
<reference evidence="1 2" key="1">
    <citation type="submission" date="2018-06" db="EMBL/GenBank/DDBJ databases">
        <title>Genomic Encyclopedia of Archaeal and Bacterial Type Strains, Phase II (KMG-II): from individual species to whole genera.</title>
        <authorList>
            <person name="Goeker M."/>
        </authorList>
    </citation>
    <scope>NUCLEOTIDE SEQUENCE [LARGE SCALE GENOMIC DNA]</scope>
    <source>
        <strain evidence="1 2">DSM 14825</strain>
    </source>
</reference>
<accession>A0A327T989</accession>
<evidence type="ECO:0000313" key="1">
    <source>
        <dbReference type="EMBL" id="RAJ36935.1"/>
    </source>
</evidence>
<dbReference type="AlphaFoldDB" id="A0A327T989"/>
<protein>
    <submittedName>
        <fullName evidence="1">Uncharacterized protein</fullName>
    </submittedName>
</protein>